<dbReference type="AlphaFoldDB" id="A0A0E9LZM5"/>
<dbReference type="Gene3D" id="2.40.340.10">
    <property type="entry name" value="MoeA, C-terminal, domain IV"/>
    <property type="match status" value="1"/>
</dbReference>
<evidence type="ECO:0000259" key="12">
    <source>
        <dbReference type="SMART" id="SM00852"/>
    </source>
</evidence>
<comment type="function">
    <text evidence="2 11">Catalyzes the insertion of molybdate into adenylated molybdopterin with the concomitant release of AMP.</text>
</comment>
<dbReference type="FunFam" id="3.40.980.10:FF:000004">
    <property type="entry name" value="Molybdopterin molybdenumtransferase"/>
    <property type="match status" value="1"/>
</dbReference>
<comment type="cofactor">
    <cofactor evidence="1 11">
        <name>Mg(2+)</name>
        <dbReference type="ChEBI" id="CHEBI:18420"/>
    </cofactor>
</comment>
<evidence type="ECO:0000313" key="14">
    <source>
        <dbReference type="Proteomes" id="UP000032900"/>
    </source>
</evidence>
<keyword evidence="9 11" id="KW-0501">Molybdenum cofactor biosynthesis</keyword>
<dbReference type="InterPro" id="IPR036425">
    <property type="entry name" value="MoaB/Mog-like_dom_sf"/>
</dbReference>
<comment type="similarity">
    <text evidence="4 11">Belongs to the MoeA family.</text>
</comment>
<dbReference type="OrthoDB" id="9804758at2"/>
<dbReference type="Gene3D" id="3.90.105.10">
    <property type="entry name" value="Molybdopterin biosynthesis moea protein, domain 2"/>
    <property type="match status" value="1"/>
</dbReference>
<dbReference type="GO" id="GO:0061599">
    <property type="term" value="F:molybdopterin molybdotransferase activity"/>
    <property type="evidence" value="ECO:0007669"/>
    <property type="project" value="UniProtKB-UniRule"/>
</dbReference>
<evidence type="ECO:0000256" key="1">
    <source>
        <dbReference type="ARBA" id="ARBA00001946"/>
    </source>
</evidence>
<dbReference type="GO" id="GO:0046872">
    <property type="term" value="F:metal ion binding"/>
    <property type="evidence" value="ECO:0007669"/>
    <property type="project" value="UniProtKB-UniRule"/>
</dbReference>
<keyword evidence="7 11" id="KW-0479">Metal-binding</keyword>
<dbReference type="InterPro" id="IPR036135">
    <property type="entry name" value="MoeA_linker/N_sf"/>
</dbReference>
<keyword evidence="8 11" id="KW-0460">Magnesium</keyword>
<comment type="pathway">
    <text evidence="3 11">Cofactor biosynthesis; molybdopterin biosynthesis.</text>
</comment>
<feature type="domain" description="MoaB/Mog" evidence="12">
    <location>
        <begin position="173"/>
        <end position="311"/>
    </location>
</feature>
<evidence type="ECO:0000256" key="5">
    <source>
        <dbReference type="ARBA" id="ARBA00022505"/>
    </source>
</evidence>
<dbReference type="EC" id="2.10.1.1" evidence="11"/>
<dbReference type="STRING" id="1236989.JCM15548_13009"/>
<dbReference type="GO" id="GO:0006777">
    <property type="term" value="P:Mo-molybdopterin cofactor biosynthetic process"/>
    <property type="evidence" value="ECO:0007669"/>
    <property type="project" value="UniProtKB-UniRule"/>
</dbReference>
<keyword evidence="6 11" id="KW-0808">Transferase</keyword>
<evidence type="ECO:0000256" key="6">
    <source>
        <dbReference type="ARBA" id="ARBA00022679"/>
    </source>
</evidence>
<sequence>MISVDEARQILEANTPEGRSYSLPLTEANGLILAEDIFTGISVPPFDNSAMDGYAMNYVAGQTQWTIRGEIPAGSGVALTVKKGEAVRIFTGSPMPADTNTVIPQEDVTIEGDQLICTKQGIQKGANVRTTGSQIRQGQLLMVAGSTITPGAIGLLASTGKSQVPIYTPPLVGIIVTGNELIPPGKALKPGKIYNSNAPMLEASLQQLGVCRISTAQVSDHYAATRQMIADFIDHHDLVIISGGISVGDYDFVKSALDSLGAKTLIYKLKQRPGKPFYAGLCQNKMVFALPGNPASVLSCFNHYVKPVIKKMMGKQRVWQPDNLATLTTAVEKKKGFTFFLKGKYQNGQVEVLQGQQSFNLIAFSEANCFIELPEEVERLNAGTQVATHFLYL</sequence>
<evidence type="ECO:0000256" key="3">
    <source>
        <dbReference type="ARBA" id="ARBA00005046"/>
    </source>
</evidence>
<dbReference type="PANTHER" id="PTHR10192:SF5">
    <property type="entry name" value="GEPHYRIN"/>
    <property type="match status" value="1"/>
</dbReference>
<dbReference type="SUPFAM" id="SSF53218">
    <property type="entry name" value="Molybdenum cofactor biosynthesis proteins"/>
    <property type="match status" value="1"/>
</dbReference>
<keyword evidence="14" id="KW-1185">Reference proteome</keyword>
<dbReference type="Gene3D" id="3.40.980.10">
    <property type="entry name" value="MoaB/Mog-like domain"/>
    <property type="match status" value="1"/>
</dbReference>
<dbReference type="InterPro" id="IPR001453">
    <property type="entry name" value="MoaB/Mog_dom"/>
</dbReference>
<dbReference type="Gene3D" id="2.170.190.11">
    <property type="entry name" value="Molybdopterin biosynthesis moea protein, domain 3"/>
    <property type="match status" value="1"/>
</dbReference>
<dbReference type="CDD" id="cd00887">
    <property type="entry name" value="MoeA"/>
    <property type="match status" value="1"/>
</dbReference>
<evidence type="ECO:0000256" key="10">
    <source>
        <dbReference type="ARBA" id="ARBA00047317"/>
    </source>
</evidence>
<organism evidence="13 14">
    <name type="scientific">Geofilum rubicundum JCM 15548</name>
    <dbReference type="NCBI Taxonomy" id="1236989"/>
    <lineage>
        <taxon>Bacteria</taxon>
        <taxon>Pseudomonadati</taxon>
        <taxon>Bacteroidota</taxon>
        <taxon>Bacteroidia</taxon>
        <taxon>Marinilabiliales</taxon>
        <taxon>Marinilabiliaceae</taxon>
        <taxon>Geofilum</taxon>
    </lineage>
</organism>
<dbReference type="Pfam" id="PF03454">
    <property type="entry name" value="MoeA_C"/>
    <property type="match status" value="1"/>
</dbReference>
<accession>A0A0E9LZM5</accession>
<protein>
    <recommendedName>
        <fullName evidence="11">Molybdopterin molybdenumtransferase</fullName>
        <ecNumber evidence="11">2.10.1.1</ecNumber>
    </recommendedName>
</protein>
<comment type="catalytic activity">
    <reaction evidence="10">
        <text>adenylyl-molybdopterin + molybdate = Mo-molybdopterin + AMP + H(+)</text>
        <dbReference type="Rhea" id="RHEA:35047"/>
        <dbReference type="ChEBI" id="CHEBI:15378"/>
        <dbReference type="ChEBI" id="CHEBI:36264"/>
        <dbReference type="ChEBI" id="CHEBI:62727"/>
        <dbReference type="ChEBI" id="CHEBI:71302"/>
        <dbReference type="ChEBI" id="CHEBI:456215"/>
        <dbReference type="EC" id="2.10.1.1"/>
    </reaction>
</comment>
<dbReference type="Pfam" id="PF00994">
    <property type="entry name" value="MoCF_biosynth"/>
    <property type="match status" value="1"/>
</dbReference>
<dbReference type="NCBIfam" id="NF045515">
    <property type="entry name" value="Glp_gephyrin"/>
    <property type="match status" value="1"/>
</dbReference>
<evidence type="ECO:0000256" key="2">
    <source>
        <dbReference type="ARBA" id="ARBA00002901"/>
    </source>
</evidence>
<proteinExistence type="inferred from homology"/>
<dbReference type="UniPathway" id="UPA00344"/>
<comment type="caution">
    <text evidence="13">The sequence shown here is derived from an EMBL/GenBank/DDBJ whole genome shotgun (WGS) entry which is preliminary data.</text>
</comment>
<dbReference type="InterPro" id="IPR005110">
    <property type="entry name" value="MoeA_linker/N"/>
</dbReference>
<dbReference type="GO" id="GO:0005829">
    <property type="term" value="C:cytosol"/>
    <property type="evidence" value="ECO:0007669"/>
    <property type="project" value="TreeGrafter"/>
</dbReference>
<evidence type="ECO:0000256" key="7">
    <source>
        <dbReference type="ARBA" id="ARBA00022723"/>
    </source>
</evidence>
<dbReference type="InterPro" id="IPR005111">
    <property type="entry name" value="MoeA_C_domain_IV"/>
</dbReference>
<dbReference type="EMBL" id="BAZW01000028">
    <property type="protein sequence ID" value="GAO30704.1"/>
    <property type="molecule type" value="Genomic_DNA"/>
</dbReference>
<dbReference type="SMART" id="SM00852">
    <property type="entry name" value="MoCF_biosynth"/>
    <property type="match status" value="1"/>
</dbReference>
<dbReference type="Pfam" id="PF03453">
    <property type="entry name" value="MoeA_N"/>
    <property type="match status" value="1"/>
</dbReference>
<evidence type="ECO:0000256" key="4">
    <source>
        <dbReference type="ARBA" id="ARBA00010763"/>
    </source>
</evidence>
<dbReference type="NCBIfam" id="TIGR00177">
    <property type="entry name" value="molyb_syn"/>
    <property type="match status" value="1"/>
</dbReference>
<evidence type="ECO:0000256" key="8">
    <source>
        <dbReference type="ARBA" id="ARBA00022842"/>
    </source>
</evidence>
<dbReference type="PANTHER" id="PTHR10192">
    <property type="entry name" value="MOLYBDOPTERIN BIOSYNTHESIS PROTEIN"/>
    <property type="match status" value="1"/>
</dbReference>
<dbReference type="SUPFAM" id="SSF63882">
    <property type="entry name" value="MoeA N-terminal region -like"/>
    <property type="match status" value="1"/>
</dbReference>
<keyword evidence="5 11" id="KW-0500">Molybdenum</keyword>
<reference evidence="13 14" key="1">
    <citation type="journal article" date="2015" name="Microbes Environ.">
        <title>Distribution and evolution of nitrogen fixation genes in the phylum bacteroidetes.</title>
        <authorList>
            <person name="Inoue J."/>
            <person name="Oshima K."/>
            <person name="Suda W."/>
            <person name="Sakamoto M."/>
            <person name="Iino T."/>
            <person name="Noda S."/>
            <person name="Hongoh Y."/>
            <person name="Hattori M."/>
            <person name="Ohkuma M."/>
        </authorList>
    </citation>
    <scope>NUCLEOTIDE SEQUENCE [LARGE SCALE GENOMIC DNA]</scope>
    <source>
        <strain evidence="13">JCM 15548</strain>
    </source>
</reference>
<dbReference type="SUPFAM" id="SSF63867">
    <property type="entry name" value="MoeA C-terminal domain-like"/>
    <property type="match status" value="1"/>
</dbReference>
<evidence type="ECO:0000313" key="13">
    <source>
        <dbReference type="EMBL" id="GAO30704.1"/>
    </source>
</evidence>
<evidence type="ECO:0000256" key="9">
    <source>
        <dbReference type="ARBA" id="ARBA00023150"/>
    </source>
</evidence>
<evidence type="ECO:0000256" key="11">
    <source>
        <dbReference type="RuleBase" id="RU365090"/>
    </source>
</evidence>
<name>A0A0E9LZM5_9BACT</name>
<dbReference type="InterPro" id="IPR038987">
    <property type="entry name" value="MoeA-like"/>
</dbReference>
<dbReference type="InterPro" id="IPR036688">
    <property type="entry name" value="MoeA_C_domain_IV_sf"/>
</dbReference>
<dbReference type="Proteomes" id="UP000032900">
    <property type="component" value="Unassembled WGS sequence"/>
</dbReference>
<dbReference type="RefSeq" id="WP_062125941.1">
    <property type="nucleotide sequence ID" value="NZ_BAZW01000028.1"/>
</dbReference>
<gene>
    <name evidence="13" type="ORF">JCM15548_13009</name>
</gene>